<dbReference type="Pfam" id="PF06271">
    <property type="entry name" value="RDD"/>
    <property type="match status" value="1"/>
</dbReference>
<dbReference type="EMBL" id="CP040818">
    <property type="protein sequence ID" value="QDL93580.1"/>
    <property type="molecule type" value="Genomic_DNA"/>
</dbReference>
<organism evidence="7 8">
    <name type="scientific">Paroceanicella profunda</name>
    <dbReference type="NCBI Taxonomy" id="2579971"/>
    <lineage>
        <taxon>Bacteria</taxon>
        <taxon>Pseudomonadati</taxon>
        <taxon>Pseudomonadota</taxon>
        <taxon>Alphaproteobacteria</taxon>
        <taxon>Rhodobacterales</taxon>
        <taxon>Paracoccaceae</taxon>
        <taxon>Paroceanicella</taxon>
    </lineage>
</organism>
<dbReference type="Proteomes" id="UP000305888">
    <property type="component" value="Chromosome"/>
</dbReference>
<sequence>MLRDFVPPEGVPIRLEVAGLGTRLTAQTIDLVLTLLALAALLIVLTLGLDAPEPLVIGLGAVLFFFIRAPYYILTELFWNGQTPGKRMTGIRVISTDGRGLGAHAVAARNLLKEMEIFAPATAMLAAGSLEASGYLALTVWIGVLVAVPLFNRERQRIGDIIAGTCVVVQPPLHLLPDIAVETAAAPDTASGDFTFLPHQLGHYGDYELQTLERVLRARASDKASAMAARSARMAAVAERIRDRIAYTGRVEPAEAEAFLRAFYAAQRAELERGRLFGKVRRSRHDPAAGTPGGPAAGV</sequence>
<evidence type="ECO:0000259" key="6">
    <source>
        <dbReference type="Pfam" id="PF06271"/>
    </source>
</evidence>
<accession>A0A5B8G157</accession>
<dbReference type="InterPro" id="IPR010432">
    <property type="entry name" value="RDD"/>
</dbReference>
<evidence type="ECO:0000256" key="5">
    <source>
        <dbReference type="SAM" id="Phobius"/>
    </source>
</evidence>
<keyword evidence="2 5" id="KW-0812">Transmembrane</keyword>
<dbReference type="GO" id="GO:0016020">
    <property type="term" value="C:membrane"/>
    <property type="evidence" value="ECO:0007669"/>
    <property type="project" value="UniProtKB-SubCell"/>
</dbReference>
<comment type="subcellular location">
    <subcellularLocation>
        <location evidence="1">Membrane</location>
        <topology evidence="1">Multi-pass membrane protein</topology>
    </subcellularLocation>
</comment>
<feature type="domain" description="RDD" evidence="6">
    <location>
        <begin position="17"/>
        <end position="164"/>
    </location>
</feature>
<feature type="transmembrane region" description="Helical" evidence="5">
    <location>
        <begin position="56"/>
        <end position="74"/>
    </location>
</feature>
<gene>
    <name evidence="7" type="ORF">FDP22_04165</name>
</gene>
<feature type="transmembrane region" description="Helical" evidence="5">
    <location>
        <begin position="132"/>
        <end position="151"/>
    </location>
</feature>
<dbReference type="AlphaFoldDB" id="A0A5B8G157"/>
<protein>
    <submittedName>
        <fullName evidence="7">RDD family protein</fullName>
    </submittedName>
</protein>
<evidence type="ECO:0000313" key="7">
    <source>
        <dbReference type="EMBL" id="QDL93580.1"/>
    </source>
</evidence>
<evidence type="ECO:0000256" key="2">
    <source>
        <dbReference type="ARBA" id="ARBA00022692"/>
    </source>
</evidence>
<evidence type="ECO:0000256" key="3">
    <source>
        <dbReference type="ARBA" id="ARBA00022989"/>
    </source>
</evidence>
<keyword evidence="4 5" id="KW-0472">Membrane</keyword>
<dbReference type="OrthoDB" id="9787732at2"/>
<name>A0A5B8G157_9RHOB</name>
<keyword evidence="8" id="KW-1185">Reference proteome</keyword>
<feature type="transmembrane region" description="Helical" evidence="5">
    <location>
        <begin position="31"/>
        <end position="49"/>
    </location>
</feature>
<keyword evidence="3 5" id="KW-1133">Transmembrane helix</keyword>
<evidence type="ECO:0000256" key="4">
    <source>
        <dbReference type="ARBA" id="ARBA00023136"/>
    </source>
</evidence>
<dbReference type="KEGG" id="ppru:FDP22_04165"/>
<dbReference type="PANTHER" id="PTHR38480">
    <property type="entry name" value="SLR0254 PROTEIN"/>
    <property type="match status" value="1"/>
</dbReference>
<evidence type="ECO:0000313" key="8">
    <source>
        <dbReference type="Proteomes" id="UP000305888"/>
    </source>
</evidence>
<proteinExistence type="predicted"/>
<reference evidence="7 8" key="1">
    <citation type="submission" date="2019-06" db="EMBL/GenBank/DDBJ databases">
        <title>Genome sequence of Rhodobacteraceae bacterium D4M1.</title>
        <authorList>
            <person name="Cao J."/>
        </authorList>
    </citation>
    <scope>NUCLEOTIDE SEQUENCE [LARGE SCALE GENOMIC DNA]</scope>
    <source>
        <strain evidence="7 8">D4M1</strain>
    </source>
</reference>
<dbReference type="PANTHER" id="PTHR38480:SF1">
    <property type="entry name" value="SLR0254 PROTEIN"/>
    <property type="match status" value="1"/>
</dbReference>
<evidence type="ECO:0000256" key="1">
    <source>
        <dbReference type="ARBA" id="ARBA00004141"/>
    </source>
</evidence>